<feature type="transmembrane region" description="Helical" evidence="6">
    <location>
        <begin position="331"/>
        <end position="352"/>
    </location>
</feature>
<evidence type="ECO:0000313" key="9">
    <source>
        <dbReference type="Proteomes" id="UP001370490"/>
    </source>
</evidence>
<evidence type="ECO:0000256" key="1">
    <source>
        <dbReference type="ARBA" id="ARBA00004141"/>
    </source>
</evidence>
<feature type="transmembrane region" description="Helical" evidence="6">
    <location>
        <begin position="74"/>
        <end position="96"/>
    </location>
</feature>
<dbReference type="SUPFAM" id="SSF103481">
    <property type="entry name" value="Multidrug resistance efflux transporter EmrE"/>
    <property type="match status" value="1"/>
</dbReference>
<comment type="subcellular location">
    <subcellularLocation>
        <location evidence="1">Membrane</location>
        <topology evidence="1">Multi-pass membrane protein</topology>
    </subcellularLocation>
</comment>
<dbReference type="InterPro" id="IPR037185">
    <property type="entry name" value="EmrE-like"/>
</dbReference>
<gene>
    <name evidence="8" type="ORF">RJ641_002882</name>
</gene>
<feature type="transmembrane region" description="Helical" evidence="6">
    <location>
        <begin position="358"/>
        <end position="376"/>
    </location>
</feature>
<feature type="transmembrane region" description="Helical" evidence="6">
    <location>
        <begin position="233"/>
        <end position="257"/>
    </location>
</feature>
<sequence>MGVGKMSNPVVISAMIAMECLQQSAHTLNKAAVRRGMNQFVYVVYSGALAFVFLLLATFFHYRKRSYPQLTFRLLGKISLLGFSGCCTQIFMTTGIKYSSPTFAAVMTDLTPAFTFILAILFGFPVDDNSTMKSVVDIWLYHSTCSSPVPTCHTGTRGAHARYRIQLCLIELEWPMMEKLDVTMRSSQARLIGTILSIGGALIVTLYKGPAIAFATLPSGSVHGQLQSAQSEWVIGGSLLAVACFLISLLIIIQAWITKDFPHILLMTTLSFFPGTALSALVAIVSGVDAEAWNLSLDMSLVACVSSVSMEVFMVMNFFKFLNFVLLISSCHYPHLAIFVAALRGLIHAWAVHQKGPIYVAMFRPVGIVIAAAMGITLLGDTLYSGSIFGAATIALGFYSVIWGQSKQEKVCQELRLCGSESSSNKVPLLQNKSINVFILCGVFLLSLVSLFLLHSQVLVLKSYPQTMPCSALPCAMQVIHFMV</sequence>
<dbReference type="InterPro" id="IPR000620">
    <property type="entry name" value="EamA_dom"/>
</dbReference>
<feature type="transmembrane region" description="Helical" evidence="6">
    <location>
        <begin position="191"/>
        <end position="213"/>
    </location>
</feature>
<feature type="transmembrane region" description="Helical" evidence="6">
    <location>
        <begin position="264"/>
        <end position="288"/>
    </location>
</feature>
<evidence type="ECO:0000313" key="8">
    <source>
        <dbReference type="EMBL" id="KAK6931089.1"/>
    </source>
</evidence>
<proteinExistence type="inferred from homology"/>
<name>A0AAN8VCU3_9MAGN</name>
<accession>A0AAN8VCU3</accession>
<keyword evidence="9" id="KW-1185">Reference proteome</keyword>
<dbReference type="GO" id="GO:0016020">
    <property type="term" value="C:membrane"/>
    <property type="evidence" value="ECO:0007669"/>
    <property type="project" value="UniProtKB-SubCell"/>
</dbReference>
<feature type="transmembrane region" description="Helical" evidence="6">
    <location>
        <begin position="40"/>
        <end position="62"/>
    </location>
</feature>
<keyword evidence="3 6" id="KW-0812">Transmembrane</keyword>
<evidence type="ECO:0000256" key="4">
    <source>
        <dbReference type="ARBA" id="ARBA00022989"/>
    </source>
</evidence>
<evidence type="ECO:0000256" key="6">
    <source>
        <dbReference type="SAM" id="Phobius"/>
    </source>
</evidence>
<dbReference type="PANTHER" id="PTHR31218">
    <property type="entry name" value="WAT1-RELATED PROTEIN"/>
    <property type="match status" value="1"/>
</dbReference>
<evidence type="ECO:0000256" key="5">
    <source>
        <dbReference type="ARBA" id="ARBA00023136"/>
    </source>
</evidence>
<comment type="similarity">
    <text evidence="2">Belongs to the drug/metabolite transporter (DMT) superfamily. Plant drug/metabolite exporter (P-DME) (TC 2.A.7.4) family.</text>
</comment>
<reference evidence="8 9" key="1">
    <citation type="submission" date="2023-12" db="EMBL/GenBank/DDBJ databases">
        <title>A high-quality genome assembly for Dillenia turbinata (Dilleniales).</title>
        <authorList>
            <person name="Chanderbali A."/>
        </authorList>
    </citation>
    <scope>NUCLEOTIDE SEQUENCE [LARGE SCALE GENOMIC DNA]</scope>
    <source>
        <strain evidence="8">LSX21</strain>
        <tissue evidence="8">Leaf</tissue>
    </source>
</reference>
<dbReference type="AlphaFoldDB" id="A0AAN8VCU3"/>
<evidence type="ECO:0000256" key="3">
    <source>
        <dbReference type="ARBA" id="ARBA00022692"/>
    </source>
</evidence>
<feature type="transmembrane region" description="Helical" evidence="6">
    <location>
        <begin position="383"/>
        <end position="402"/>
    </location>
</feature>
<feature type="domain" description="EamA" evidence="7">
    <location>
        <begin position="29"/>
        <end position="122"/>
    </location>
</feature>
<feature type="transmembrane region" description="Helical" evidence="6">
    <location>
        <begin position="435"/>
        <end position="454"/>
    </location>
</feature>
<organism evidence="8 9">
    <name type="scientific">Dillenia turbinata</name>
    <dbReference type="NCBI Taxonomy" id="194707"/>
    <lineage>
        <taxon>Eukaryota</taxon>
        <taxon>Viridiplantae</taxon>
        <taxon>Streptophyta</taxon>
        <taxon>Embryophyta</taxon>
        <taxon>Tracheophyta</taxon>
        <taxon>Spermatophyta</taxon>
        <taxon>Magnoliopsida</taxon>
        <taxon>eudicotyledons</taxon>
        <taxon>Gunneridae</taxon>
        <taxon>Pentapetalae</taxon>
        <taxon>Dilleniales</taxon>
        <taxon>Dilleniaceae</taxon>
        <taxon>Dillenia</taxon>
    </lineage>
</organism>
<dbReference type="GO" id="GO:0022857">
    <property type="term" value="F:transmembrane transporter activity"/>
    <property type="evidence" value="ECO:0007669"/>
    <property type="project" value="InterPro"/>
</dbReference>
<protein>
    <submittedName>
        <fullName evidence="8">EamA domain</fullName>
    </submittedName>
</protein>
<dbReference type="InterPro" id="IPR030184">
    <property type="entry name" value="WAT1-related"/>
</dbReference>
<dbReference type="Pfam" id="PF00892">
    <property type="entry name" value="EamA"/>
    <property type="match status" value="1"/>
</dbReference>
<dbReference type="EMBL" id="JBAMMX010000011">
    <property type="protein sequence ID" value="KAK6931089.1"/>
    <property type="molecule type" value="Genomic_DNA"/>
</dbReference>
<keyword evidence="5 6" id="KW-0472">Membrane</keyword>
<dbReference type="Proteomes" id="UP001370490">
    <property type="component" value="Unassembled WGS sequence"/>
</dbReference>
<feature type="transmembrane region" description="Helical" evidence="6">
    <location>
        <begin position="102"/>
        <end position="124"/>
    </location>
</feature>
<evidence type="ECO:0000256" key="2">
    <source>
        <dbReference type="ARBA" id="ARBA00007635"/>
    </source>
</evidence>
<comment type="caution">
    <text evidence="8">The sequence shown here is derived from an EMBL/GenBank/DDBJ whole genome shotgun (WGS) entry which is preliminary data.</text>
</comment>
<keyword evidence="4 6" id="KW-1133">Transmembrane helix</keyword>
<evidence type="ECO:0000259" key="7">
    <source>
        <dbReference type="Pfam" id="PF00892"/>
    </source>
</evidence>